<name>A0A1F4WKV8_UNCKA</name>
<organism evidence="1 2">
    <name type="scientific">candidate division WWE3 bacterium RIFOXYC1_FULL_39_7</name>
    <dbReference type="NCBI Taxonomy" id="1802643"/>
    <lineage>
        <taxon>Bacteria</taxon>
        <taxon>Katanobacteria</taxon>
    </lineage>
</organism>
<accession>A0A1F4WKV8</accession>
<gene>
    <name evidence="1" type="ORF">A2415_01580</name>
</gene>
<sequence>MKKVVVLVSGYCPPTVVDETLARARVVEAFDAIAKAHPEAQIEVVSGLTNVGVMVHAYEEGQKRDWRLAGYACQKAAGYDKFPVAEEHIVGANWGDESNDFVNHAINSGFPFYMVNVAGGKQAERETEIVRQAGGIIYNFISLRK</sequence>
<dbReference type="AlphaFoldDB" id="A0A1F4WKV8"/>
<evidence type="ECO:0000313" key="1">
    <source>
        <dbReference type="EMBL" id="OGC70031.1"/>
    </source>
</evidence>
<evidence type="ECO:0000313" key="2">
    <source>
        <dbReference type="Proteomes" id="UP000179113"/>
    </source>
</evidence>
<dbReference type="EMBL" id="MEWA01000011">
    <property type="protein sequence ID" value="OGC70031.1"/>
    <property type="molecule type" value="Genomic_DNA"/>
</dbReference>
<protein>
    <submittedName>
        <fullName evidence="1">Uncharacterized protein</fullName>
    </submittedName>
</protein>
<reference evidence="1 2" key="1">
    <citation type="journal article" date="2016" name="Nat. Commun.">
        <title>Thousands of microbial genomes shed light on interconnected biogeochemical processes in an aquifer system.</title>
        <authorList>
            <person name="Anantharaman K."/>
            <person name="Brown C.T."/>
            <person name="Hug L.A."/>
            <person name="Sharon I."/>
            <person name="Castelle C.J."/>
            <person name="Probst A.J."/>
            <person name="Thomas B.C."/>
            <person name="Singh A."/>
            <person name="Wilkins M.J."/>
            <person name="Karaoz U."/>
            <person name="Brodie E.L."/>
            <person name="Williams K.H."/>
            <person name="Hubbard S.S."/>
            <person name="Banfield J.F."/>
        </authorList>
    </citation>
    <scope>NUCLEOTIDE SEQUENCE [LARGE SCALE GENOMIC DNA]</scope>
</reference>
<comment type="caution">
    <text evidence="1">The sequence shown here is derived from an EMBL/GenBank/DDBJ whole genome shotgun (WGS) entry which is preliminary data.</text>
</comment>
<dbReference type="Proteomes" id="UP000179113">
    <property type="component" value="Unassembled WGS sequence"/>
</dbReference>
<proteinExistence type="predicted"/>